<reference evidence="7 8" key="1">
    <citation type="submission" date="2021-08" db="EMBL/GenBank/DDBJ databases">
        <title>Genome sequences of Xanthomonas cucurbitae isolates from 5 Midwestern US states.</title>
        <authorList>
            <person name="Hind S.R."/>
        </authorList>
    </citation>
    <scope>NUCLEOTIDE SEQUENCE [LARGE SCALE GENOMIC DNA]</scope>
    <source>
        <strain evidence="7 8">OH_261</strain>
    </source>
</reference>
<proteinExistence type="inferred from homology"/>
<feature type="chain" id="PRO_5046015839" evidence="6">
    <location>
        <begin position="19"/>
        <end position="462"/>
    </location>
</feature>
<evidence type="ECO:0000256" key="3">
    <source>
        <dbReference type="ARBA" id="ARBA00023114"/>
    </source>
</evidence>
<keyword evidence="3" id="KW-0406">Ion transport</keyword>
<feature type="region of interest" description="Disordered" evidence="5">
    <location>
        <begin position="96"/>
        <end position="115"/>
    </location>
</feature>
<dbReference type="EMBL" id="CP082214">
    <property type="protein sequence ID" value="WDM70649.1"/>
    <property type="molecule type" value="Genomic_DNA"/>
</dbReference>
<evidence type="ECO:0000313" key="8">
    <source>
        <dbReference type="Proteomes" id="UP001214201"/>
    </source>
</evidence>
<gene>
    <name evidence="7" type="ORF">K6978_14765</name>
</gene>
<evidence type="ECO:0000256" key="5">
    <source>
        <dbReference type="SAM" id="MobiDB-lite"/>
    </source>
</evidence>
<evidence type="ECO:0000256" key="2">
    <source>
        <dbReference type="ARBA" id="ARBA00022448"/>
    </source>
</evidence>
<organism evidence="7 8">
    <name type="scientific">Xanthomonas cucurbitae</name>
    <dbReference type="NCBI Taxonomy" id="56453"/>
    <lineage>
        <taxon>Bacteria</taxon>
        <taxon>Pseudomonadati</taxon>
        <taxon>Pseudomonadota</taxon>
        <taxon>Gammaproteobacteria</taxon>
        <taxon>Lysobacterales</taxon>
        <taxon>Lysobacteraceae</taxon>
        <taxon>Xanthomonas</taxon>
    </lineage>
</organism>
<dbReference type="Pfam" id="PF02530">
    <property type="entry name" value="Porin_2"/>
    <property type="match status" value="1"/>
</dbReference>
<feature type="signal peptide" evidence="6">
    <location>
        <begin position="1"/>
        <end position="18"/>
    </location>
</feature>
<evidence type="ECO:0000256" key="4">
    <source>
        <dbReference type="ARBA" id="ARBA00023136"/>
    </source>
</evidence>
<dbReference type="RefSeq" id="WP_274396438.1">
    <property type="nucleotide sequence ID" value="NZ_CP082213.1"/>
</dbReference>
<comment type="similarity">
    <text evidence="1">Belongs to the alphaproteobacteria porin family.</text>
</comment>
<keyword evidence="4" id="KW-0472">Membrane</keyword>
<evidence type="ECO:0000256" key="6">
    <source>
        <dbReference type="SAM" id="SignalP"/>
    </source>
</evidence>
<dbReference type="InterPro" id="IPR003684">
    <property type="entry name" value="Porin_alphabac"/>
</dbReference>
<keyword evidence="3" id="KW-0812">Transmembrane</keyword>
<keyword evidence="3" id="KW-0626">Porin</keyword>
<evidence type="ECO:0000313" key="7">
    <source>
        <dbReference type="EMBL" id="WDM70649.1"/>
    </source>
</evidence>
<name>A0ABY7Y9U7_9XANT</name>
<keyword evidence="6" id="KW-0732">Signal</keyword>
<dbReference type="Proteomes" id="UP001214201">
    <property type="component" value="Chromosome"/>
</dbReference>
<evidence type="ECO:0000256" key="1">
    <source>
        <dbReference type="ARBA" id="ARBA00009521"/>
    </source>
</evidence>
<protein>
    <submittedName>
        <fullName evidence="7">Porin</fullName>
    </submittedName>
</protein>
<accession>A0ABY7Y9U7</accession>
<sequence length="462" mass="49489">MRRYAWLIAFSLSTSSVAAQTSSNPEVALLRRQVEDLRQEVAQLRLLVDARQAPTHADGEASASHLVGARSADAPAPVAASVLPPRETFGDELTGVARPNTAAPPNDPALRGFVPIPGTDTRIRLGGFAKLNAMHDFDPAGNPDRWATSSLPIDAGAGRNSNLDASATRFSFEVRRPSSLGPLRFYLENDFYGGAGVIGFRLRQAHAQVGNTYAGYGYSAFTDSDAFPETLDDAGPGSESLRRVAAVRQFWKVGDAVTASLSIEDPESDLAVPAGGAAEQPLPDLVAGLRREGGWGHLQGALLARRLAYRMPQGEYAATATGFHLSGQRHFGPHVLTASLVYGEGVSRYINDIGGRRLDAVVADDGSVHPLGLSAGHLGYTYHWPGGWRSNLVFGRLLLEAHPQLPRDAFRASTYGAANLILQASPTFSWGIEALYGTQTVQDGRNADAFRIQGSIKYDFVR</sequence>
<keyword evidence="8" id="KW-1185">Reference proteome</keyword>
<keyword evidence="2" id="KW-0813">Transport</keyword>